<dbReference type="GO" id="GO:0000166">
    <property type="term" value="F:nucleotide binding"/>
    <property type="evidence" value="ECO:0007669"/>
    <property type="project" value="UniProtKB-KW"/>
</dbReference>
<evidence type="ECO:0000256" key="5">
    <source>
        <dbReference type="ARBA" id="ARBA00047754"/>
    </source>
</evidence>
<dbReference type="InterPro" id="IPR023806">
    <property type="entry name" value="CHP03905"/>
</dbReference>
<dbReference type="GO" id="GO:0071897">
    <property type="term" value="P:DNA biosynthetic process"/>
    <property type="evidence" value="ECO:0007669"/>
    <property type="project" value="UniProtKB-KW"/>
</dbReference>
<dbReference type="RefSeq" id="WP_152801027.1">
    <property type="nucleotide sequence ID" value="NZ_WHNX01000002.1"/>
</dbReference>
<evidence type="ECO:0000256" key="2">
    <source>
        <dbReference type="ARBA" id="ARBA00012274"/>
    </source>
</evidence>
<organism evidence="7 8">
    <name type="scientific">Alkalibaculum sporogenes</name>
    <dbReference type="NCBI Taxonomy" id="2655001"/>
    <lineage>
        <taxon>Bacteria</taxon>
        <taxon>Bacillati</taxon>
        <taxon>Bacillota</taxon>
        <taxon>Clostridia</taxon>
        <taxon>Eubacteriales</taxon>
        <taxon>Eubacteriaceae</taxon>
        <taxon>Alkalibaculum</taxon>
    </lineage>
</organism>
<comment type="caution">
    <text evidence="7">The sequence shown here is derived from an EMBL/GenBank/DDBJ whole genome shotgun (WGS) entry which is preliminary data.</text>
</comment>
<evidence type="ECO:0000256" key="4">
    <source>
        <dbReference type="ARBA" id="ARBA00022741"/>
    </source>
</evidence>
<evidence type="ECO:0000256" key="1">
    <source>
        <dbReference type="ARBA" id="ARBA00007405"/>
    </source>
</evidence>
<evidence type="ECO:0000313" key="7">
    <source>
        <dbReference type="EMBL" id="MPW24496.1"/>
    </source>
</evidence>
<protein>
    <recommendedName>
        <fullName evidence="2">ribonucleoside-diphosphate reductase</fullName>
        <ecNumber evidence="2">1.17.4.1</ecNumber>
    </recommendedName>
</protein>
<dbReference type="EC" id="1.17.4.1" evidence="2"/>
<comment type="catalytic activity">
    <reaction evidence="5">
        <text>a 2'-deoxyribonucleoside 5'-diphosphate + [thioredoxin]-disulfide + H2O = a ribonucleoside 5'-diphosphate + [thioredoxin]-dithiol</text>
        <dbReference type="Rhea" id="RHEA:23252"/>
        <dbReference type="Rhea" id="RHEA-COMP:10698"/>
        <dbReference type="Rhea" id="RHEA-COMP:10700"/>
        <dbReference type="ChEBI" id="CHEBI:15377"/>
        <dbReference type="ChEBI" id="CHEBI:29950"/>
        <dbReference type="ChEBI" id="CHEBI:50058"/>
        <dbReference type="ChEBI" id="CHEBI:57930"/>
        <dbReference type="ChEBI" id="CHEBI:73316"/>
        <dbReference type="EC" id="1.17.4.1"/>
    </reaction>
</comment>
<dbReference type="Proteomes" id="UP000440004">
    <property type="component" value="Unassembled WGS sequence"/>
</dbReference>
<accession>A0A6A7K4W0</accession>
<keyword evidence="4" id="KW-0547">Nucleotide-binding</keyword>
<dbReference type="GO" id="GO:0004748">
    <property type="term" value="F:ribonucleoside-diphosphate reductase activity, thioredoxin disulfide as acceptor"/>
    <property type="evidence" value="ECO:0007669"/>
    <property type="project" value="UniProtKB-EC"/>
</dbReference>
<dbReference type="EMBL" id="WHNX01000002">
    <property type="protein sequence ID" value="MPW24496.1"/>
    <property type="molecule type" value="Genomic_DNA"/>
</dbReference>
<keyword evidence="8" id="KW-1185">Reference proteome</keyword>
<evidence type="ECO:0000313" key="8">
    <source>
        <dbReference type="Proteomes" id="UP000440004"/>
    </source>
</evidence>
<sequence length="84" mass="8976">MTKKEFTYNTQGVCSSQIHIKLSGDIIDKIEFTGGCNGNAQGISKLIIGMKVADVIKKLKGVSCGNRNTSCPDQLTKALESVIS</sequence>
<keyword evidence="3" id="KW-0237">DNA synthesis</keyword>
<comment type="similarity">
    <text evidence="1">Belongs to the ribonucleoside diphosphate reductase class-2 family.</text>
</comment>
<evidence type="ECO:0000256" key="3">
    <source>
        <dbReference type="ARBA" id="ARBA00022634"/>
    </source>
</evidence>
<gene>
    <name evidence="7" type="ORF">GC105_01640</name>
</gene>
<dbReference type="NCBIfam" id="TIGR03905">
    <property type="entry name" value="TIGR03905_4_Cys"/>
    <property type="match status" value="1"/>
</dbReference>
<reference evidence="7 8" key="1">
    <citation type="submission" date="2019-10" db="EMBL/GenBank/DDBJ databases">
        <title>Alkalibaculum tamaniensis sp.nov., a new alkaliphilic acetogen, isolated on methoxylated aromatics from a mud volcano.</title>
        <authorList>
            <person name="Khomyakova M.A."/>
            <person name="Merkel A.Y."/>
            <person name="Bonch-Osmolovskaya E.A."/>
            <person name="Slobodkin A.I."/>
        </authorList>
    </citation>
    <scope>NUCLEOTIDE SEQUENCE [LARGE SCALE GENOMIC DNA]</scope>
    <source>
        <strain evidence="7 8">M08DMB</strain>
    </source>
</reference>
<name>A0A6A7K4W0_9FIRM</name>
<dbReference type="AlphaFoldDB" id="A0A6A7K4W0"/>
<proteinExistence type="inferred from homology"/>
<dbReference type="Pfam" id="PF12637">
    <property type="entry name" value="TSCPD"/>
    <property type="match status" value="1"/>
</dbReference>
<dbReference type="InterPro" id="IPR024434">
    <property type="entry name" value="TSCPD_dom"/>
</dbReference>
<feature type="domain" description="TSCPD" evidence="6">
    <location>
        <begin position="8"/>
        <end position="81"/>
    </location>
</feature>
<evidence type="ECO:0000259" key="6">
    <source>
        <dbReference type="Pfam" id="PF12637"/>
    </source>
</evidence>